<dbReference type="OrthoDB" id="792648at2"/>
<dbReference type="Gene3D" id="2.130.10.10">
    <property type="entry name" value="YVTN repeat-like/Quinoprotein amine dehydrogenase"/>
    <property type="match status" value="1"/>
</dbReference>
<feature type="chain" id="PRO_5008922824" description="YncE family protein" evidence="1">
    <location>
        <begin position="30"/>
        <end position="366"/>
    </location>
</feature>
<keyword evidence="1" id="KW-0732">Signal</keyword>
<dbReference type="EMBL" id="FMMM01000086">
    <property type="protein sequence ID" value="SCQ24774.1"/>
    <property type="molecule type" value="Genomic_DNA"/>
</dbReference>
<evidence type="ECO:0000313" key="3">
    <source>
        <dbReference type="Proteomes" id="UP000182057"/>
    </source>
</evidence>
<sequence precursor="true">MERRILKIRSLLFSVCCMLAIGLSFTSCDNDEGDSLIDTGSTLTLPKTRVFILNEGIDKQNNAGMAFYAPNKDADFVADIFMKQNKKGLGGTGQDLIVYKNHMYVSVFRSQVLLKLNSAGVEEKRVAFSKSDGAPRQLVADNGKIYVTLYSGKVAKIDATTLDIEGYVEVGKNPEGIAKDNGYLYVVNSGWGQDSTMTVIDKKAFAVSKTVIVAKNPQRVLESEGQIFVQGYGADYSYPVQKVDVAKGMVTTIANATHLCEHNGILYMVYGDTDWSTKPYKTTNTFSSYNVKTGTLNKTNFLTNMPEKLGKTSVYMMEVNPNNGDIYIGTSSFTENGTIYRFDRNGKFIEQFESGGINPNHAVFFN</sequence>
<protein>
    <recommendedName>
        <fullName evidence="4">YncE family protein</fullName>
    </recommendedName>
</protein>
<dbReference type="SUPFAM" id="SSF50998">
    <property type="entry name" value="Quinoprotein alcohol dehydrogenase-like"/>
    <property type="match status" value="1"/>
</dbReference>
<evidence type="ECO:0008006" key="4">
    <source>
        <dbReference type="Google" id="ProtNLM"/>
    </source>
</evidence>
<dbReference type="PROSITE" id="PS51257">
    <property type="entry name" value="PROKAR_LIPOPROTEIN"/>
    <property type="match status" value="1"/>
</dbReference>
<dbReference type="RefSeq" id="WP_074450331.1">
    <property type="nucleotide sequence ID" value="NZ_FMMM01000086.1"/>
</dbReference>
<accession>A0A1D3UWX2</accession>
<evidence type="ECO:0000313" key="2">
    <source>
        <dbReference type="EMBL" id="SCQ24774.1"/>
    </source>
</evidence>
<feature type="signal peptide" evidence="1">
    <location>
        <begin position="1"/>
        <end position="29"/>
    </location>
</feature>
<gene>
    <name evidence="2" type="ORF">TFUB20_02678</name>
</gene>
<reference evidence="2 3" key="1">
    <citation type="submission" date="2016-09" db="EMBL/GenBank/DDBJ databases">
        <authorList>
            <person name="Capua I."/>
            <person name="De Benedictis P."/>
            <person name="Joannis T."/>
            <person name="Lombin L.H."/>
            <person name="Cattoli G."/>
        </authorList>
    </citation>
    <scope>NUCLEOTIDE SEQUENCE [LARGE SCALE GENOMIC DNA]</scope>
    <source>
        <strain evidence="2 3">UB20</strain>
    </source>
</reference>
<dbReference type="Proteomes" id="UP000182057">
    <property type="component" value="Unassembled WGS sequence"/>
</dbReference>
<organism evidence="2 3">
    <name type="scientific">Tannerella forsythia</name>
    <name type="common">Bacteroides forsythus</name>
    <dbReference type="NCBI Taxonomy" id="28112"/>
    <lineage>
        <taxon>Bacteria</taxon>
        <taxon>Pseudomonadati</taxon>
        <taxon>Bacteroidota</taxon>
        <taxon>Bacteroidia</taxon>
        <taxon>Bacteroidales</taxon>
        <taxon>Tannerellaceae</taxon>
        <taxon>Tannerella</taxon>
    </lineage>
</organism>
<dbReference type="AlphaFoldDB" id="A0A1D3UWX2"/>
<proteinExistence type="predicted"/>
<dbReference type="InterPro" id="IPR015943">
    <property type="entry name" value="WD40/YVTN_repeat-like_dom_sf"/>
</dbReference>
<dbReference type="InterPro" id="IPR011047">
    <property type="entry name" value="Quinoprotein_ADH-like_sf"/>
</dbReference>
<evidence type="ECO:0000256" key="1">
    <source>
        <dbReference type="SAM" id="SignalP"/>
    </source>
</evidence>
<name>A0A1D3UWX2_TANFO</name>